<comment type="caution">
    <text evidence="2">The sequence shown here is derived from an EMBL/GenBank/DDBJ whole genome shotgun (WGS) entry which is preliminary data.</text>
</comment>
<protein>
    <recommendedName>
        <fullName evidence="4">CUE domain-containing protein</fullName>
    </recommendedName>
</protein>
<dbReference type="AlphaFoldDB" id="A0AAN8XQE0"/>
<dbReference type="PANTHER" id="PTHR13223">
    <property type="entry name" value="ACIDIC FIBROBLAST GROWTH FACTOR INTRACELLULAR BINDING PROTEIN"/>
    <property type="match status" value="1"/>
</dbReference>
<sequence length="640" mass="74029">MSYHEVDVFISNYTLVDPEVYQIWVEGHSSAEAVSTLESREIVQQTGASIDLVESDVLDHYRTYNLLEKLLHNPIKLAEQLSFQIEPQTQQLLIEKYYEFDDSVIRELLGKKLSSRHRKDLDEVSEKTNVLLKSCRRQFDNVKRVFKTVEELTGNMVQNIKNNFLLSDELSKKYGAIVFIACVRFETSKRKLQYLTFSDFYHCATAIMNKWTYRDAIPEFDLDREFLLDLRDIRVLTDKEREHKHLVCMRLKPTLLERSYIELENNFRSYSRAIIGLACNLHRSRELRSLFVELIERCIEPWRQVSWSHSDLKNFLVAYEQCAVEMDVLRMNKSSIVDQEELVKNSLFTLLKKHVPSAKLSGIDEIVLSYVVSILEDLGSEDDFDVEGFCEMLSAYLPEFVNIDHTRVCDWIFQLSSTLNKNKLKDDTESDKEIAEISLNKLDLSGSLSSSSRSRNSSSECSNSEYNLDMKRRNMLSETSDASSDSSGDYSGQEDSFLCSEVQLLQEMFPRSSLIEVRHCLAVADGDVERAAQIVLHRQEAGQSISHSANLLQPISQRQKTIVNDEELKSRIIARYSYVDKSDDVREHRPVAPKAEPKKLVRYRDNKIVSLKGERFTEVKKEDSDEQSHKILKQGKTKGH</sequence>
<accession>A0AAN8XQE0</accession>
<organism evidence="2 3">
    <name type="scientific">Polyplax serrata</name>
    <name type="common">Common mouse louse</name>
    <dbReference type="NCBI Taxonomy" id="468196"/>
    <lineage>
        <taxon>Eukaryota</taxon>
        <taxon>Metazoa</taxon>
        <taxon>Ecdysozoa</taxon>
        <taxon>Arthropoda</taxon>
        <taxon>Hexapoda</taxon>
        <taxon>Insecta</taxon>
        <taxon>Pterygota</taxon>
        <taxon>Neoptera</taxon>
        <taxon>Paraneoptera</taxon>
        <taxon>Psocodea</taxon>
        <taxon>Troctomorpha</taxon>
        <taxon>Phthiraptera</taxon>
        <taxon>Anoplura</taxon>
        <taxon>Polyplacidae</taxon>
        <taxon>Polyplax</taxon>
    </lineage>
</organism>
<reference evidence="2 3" key="1">
    <citation type="submission" date="2023-10" db="EMBL/GenBank/DDBJ databases">
        <title>Genomes of two closely related lineages of the louse Polyplax serrata with different host specificities.</title>
        <authorList>
            <person name="Martinu J."/>
            <person name="Tarabai H."/>
            <person name="Stefka J."/>
            <person name="Hypsa V."/>
        </authorList>
    </citation>
    <scope>NUCLEOTIDE SEQUENCE [LARGE SCALE GENOMIC DNA]</scope>
    <source>
        <strain evidence="2">HR10_N</strain>
    </source>
</reference>
<name>A0AAN8XQE0_POLSC</name>
<evidence type="ECO:0008006" key="4">
    <source>
        <dbReference type="Google" id="ProtNLM"/>
    </source>
</evidence>
<gene>
    <name evidence="2" type="ORF">RUM43_001286</name>
</gene>
<dbReference type="GO" id="GO:0005634">
    <property type="term" value="C:nucleus"/>
    <property type="evidence" value="ECO:0007669"/>
    <property type="project" value="TreeGrafter"/>
</dbReference>
<dbReference type="Proteomes" id="UP001372834">
    <property type="component" value="Unassembled WGS sequence"/>
</dbReference>
<evidence type="ECO:0000313" key="3">
    <source>
        <dbReference type="Proteomes" id="UP001372834"/>
    </source>
</evidence>
<dbReference type="EMBL" id="JAWJWE010000001">
    <property type="protein sequence ID" value="KAK6645010.1"/>
    <property type="molecule type" value="Genomic_DNA"/>
</dbReference>
<evidence type="ECO:0000313" key="2">
    <source>
        <dbReference type="EMBL" id="KAK6645010.1"/>
    </source>
</evidence>
<feature type="compositionally biased region" description="Basic residues" evidence="1">
    <location>
        <begin position="630"/>
        <end position="640"/>
    </location>
</feature>
<feature type="region of interest" description="Disordered" evidence="1">
    <location>
        <begin position="445"/>
        <end position="464"/>
    </location>
</feature>
<dbReference type="InterPro" id="IPR039805">
    <property type="entry name" value="CUE_CUED2"/>
</dbReference>
<feature type="region of interest" description="Disordered" evidence="1">
    <location>
        <begin position="617"/>
        <end position="640"/>
    </location>
</feature>
<dbReference type="InterPro" id="IPR008614">
    <property type="entry name" value="FIBP"/>
</dbReference>
<dbReference type="PANTHER" id="PTHR13223:SF2">
    <property type="entry name" value="ACIDIC FIBROBLAST GROWTH FACTOR INTRACELLULAR-BINDING PROTEIN"/>
    <property type="match status" value="1"/>
</dbReference>
<dbReference type="Pfam" id="PF05427">
    <property type="entry name" value="FIBP"/>
    <property type="match status" value="1"/>
</dbReference>
<proteinExistence type="predicted"/>
<dbReference type="CDD" id="cd14367">
    <property type="entry name" value="CUE_CUED2"/>
    <property type="match status" value="1"/>
</dbReference>
<feature type="compositionally biased region" description="Basic and acidic residues" evidence="1">
    <location>
        <begin position="617"/>
        <end position="629"/>
    </location>
</feature>
<evidence type="ECO:0000256" key="1">
    <source>
        <dbReference type="SAM" id="MobiDB-lite"/>
    </source>
</evidence>